<dbReference type="GO" id="GO:0051301">
    <property type="term" value="P:cell division"/>
    <property type="evidence" value="ECO:0007669"/>
    <property type="project" value="UniProtKB-KW"/>
</dbReference>
<evidence type="ECO:0000256" key="3">
    <source>
        <dbReference type="ARBA" id="ARBA00023136"/>
    </source>
</evidence>
<sequence length="397" mass="41134">MWNLNRTSNDWAGVAGLAKKSPITLAGLDIGTSKTAVVIAQVRSGFPQILGSAEAPSIGVSKGCVTSPEAAAKAILQALEQAQRHAGTSRPSTAYVSFNGDTTAVKNCLVDLKPGRYSAGRSKRNGLQSVPAGLAEGDSALQLIPPRDLPGRSVFEVEAGARVVTAPTRNIKDISKAVHLAGLKVEDVVFGPVAAGEALLTTAEKEFGTILIDIGAGTTSVSIFDQGSLRETAVFPVGGEHLASDLAIGLHTSLNQAVEILSDCELSGSGDNKLDLANSIIEARLSEILHLTASVIKSFQYPGLLPGGAVFSGGAPLLGGFAPFAENILQIPVRVGDIQVDGQPLSLSLANAFGLVKYGAQRLTGSGLRLAANCEPGALMDRLIKWLQGRMKNGSRL</sequence>
<protein>
    <submittedName>
        <fullName evidence="6">Cell division protein FtsA</fullName>
    </submittedName>
</protein>
<evidence type="ECO:0000313" key="6">
    <source>
        <dbReference type="EMBL" id="TEB05820.1"/>
    </source>
</evidence>
<evidence type="ECO:0000256" key="1">
    <source>
        <dbReference type="ARBA" id="ARBA00022475"/>
    </source>
</evidence>
<dbReference type="InterPro" id="IPR020823">
    <property type="entry name" value="Cell_div_FtsA"/>
</dbReference>
<keyword evidence="1" id="KW-1003">Cell membrane</keyword>
<dbReference type="GO" id="GO:0009898">
    <property type="term" value="C:cytoplasmic side of plasma membrane"/>
    <property type="evidence" value="ECO:0007669"/>
    <property type="project" value="TreeGrafter"/>
</dbReference>
<dbReference type="Pfam" id="PF14450">
    <property type="entry name" value="FtsA"/>
    <property type="match status" value="1"/>
</dbReference>
<accession>A0A4Y7RAW2</accession>
<dbReference type="Proteomes" id="UP000298324">
    <property type="component" value="Unassembled WGS sequence"/>
</dbReference>
<feature type="domain" description="SHS2" evidence="5">
    <location>
        <begin position="25"/>
        <end position="199"/>
    </location>
</feature>
<evidence type="ECO:0000256" key="2">
    <source>
        <dbReference type="ARBA" id="ARBA00022618"/>
    </source>
</evidence>
<dbReference type="SMART" id="SM00842">
    <property type="entry name" value="FtsA"/>
    <property type="match status" value="1"/>
</dbReference>
<keyword evidence="3" id="KW-0472">Membrane</keyword>
<comment type="caution">
    <text evidence="6">The sequence shown here is derived from an EMBL/GenBank/DDBJ whole genome shotgun (WGS) entry which is preliminary data.</text>
</comment>
<organism evidence="6 7">
    <name type="scientific">Pelotomaculum schinkii</name>
    <dbReference type="NCBI Taxonomy" id="78350"/>
    <lineage>
        <taxon>Bacteria</taxon>
        <taxon>Bacillati</taxon>
        <taxon>Bacillota</taxon>
        <taxon>Clostridia</taxon>
        <taxon>Eubacteriales</taxon>
        <taxon>Desulfotomaculaceae</taxon>
        <taxon>Pelotomaculum</taxon>
    </lineage>
</organism>
<gene>
    <name evidence="6" type="primary">ftsA_2</name>
    <name evidence="6" type="ORF">Psch_02861</name>
</gene>
<keyword evidence="7" id="KW-1185">Reference proteome</keyword>
<reference evidence="6 7" key="1">
    <citation type="journal article" date="2018" name="Environ. Microbiol.">
        <title>Novel energy conservation strategies and behaviour of Pelotomaculum schinkii driving syntrophic propionate catabolism.</title>
        <authorList>
            <person name="Hidalgo-Ahumada C.A.P."/>
            <person name="Nobu M.K."/>
            <person name="Narihiro T."/>
            <person name="Tamaki H."/>
            <person name="Liu W.T."/>
            <person name="Kamagata Y."/>
            <person name="Stams A.J.M."/>
            <person name="Imachi H."/>
            <person name="Sousa D.Z."/>
        </authorList>
    </citation>
    <scope>NUCLEOTIDE SEQUENCE [LARGE SCALE GENOMIC DNA]</scope>
    <source>
        <strain evidence="6 7">HH</strain>
    </source>
</reference>
<dbReference type="InterPro" id="IPR043129">
    <property type="entry name" value="ATPase_NBD"/>
</dbReference>
<evidence type="ECO:0000313" key="7">
    <source>
        <dbReference type="Proteomes" id="UP000298324"/>
    </source>
</evidence>
<dbReference type="Gene3D" id="3.30.420.40">
    <property type="match status" value="3"/>
</dbReference>
<dbReference type="GO" id="GO:0032153">
    <property type="term" value="C:cell division site"/>
    <property type="evidence" value="ECO:0007669"/>
    <property type="project" value="TreeGrafter"/>
</dbReference>
<dbReference type="PIRSF" id="PIRSF003101">
    <property type="entry name" value="FtsA"/>
    <property type="match status" value="1"/>
</dbReference>
<evidence type="ECO:0000256" key="4">
    <source>
        <dbReference type="ARBA" id="ARBA00023306"/>
    </source>
</evidence>
<dbReference type="SUPFAM" id="SSF53067">
    <property type="entry name" value="Actin-like ATPase domain"/>
    <property type="match status" value="2"/>
</dbReference>
<evidence type="ECO:0000259" key="5">
    <source>
        <dbReference type="SMART" id="SM00842"/>
    </source>
</evidence>
<dbReference type="EMBL" id="QFGA01000002">
    <property type="protein sequence ID" value="TEB05820.1"/>
    <property type="molecule type" value="Genomic_DNA"/>
</dbReference>
<dbReference type="PANTHER" id="PTHR32432:SF4">
    <property type="entry name" value="CELL DIVISION PROTEIN FTSA"/>
    <property type="match status" value="1"/>
</dbReference>
<keyword evidence="2 6" id="KW-0132">Cell division</keyword>
<dbReference type="AlphaFoldDB" id="A0A4Y7RAW2"/>
<dbReference type="InterPro" id="IPR050696">
    <property type="entry name" value="FtsA/MreB"/>
</dbReference>
<dbReference type="PANTHER" id="PTHR32432">
    <property type="entry name" value="CELL DIVISION PROTEIN FTSA-RELATED"/>
    <property type="match status" value="1"/>
</dbReference>
<proteinExistence type="predicted"/>
<keyword evidence="4" id="KW-0131">Cell cycle</keyword>
<name>A0A4Y7RAW2_9FIRM</name>
<dbReference type="InterPro" id="IPR003494">
    <property type="entry name" value="SHS2_FtsA"/>
</dbReference>